<dbReference type="InterPro" id="IPR013320">
    <property type="entry name" value="ConA-like_dom_sf"/>
</dbReference>
<sequence length="287" mass="30045">MYGENMGTLNVFIGNMKVFTESGDHGNTWIKADRTIVLGNNVTFEGIRGSGFHGDLAIDDVLVTNGSCVSSFPPTLRPATPAGCTDKLPPNVCSVFASSHKCASLYNYTLENCAKTCGFCGGIVSTTARPNTLTSSVVTTALSSVPSFPTSFATSAASNSSTSSPAPFVSTTHPSSVTSSAFLPTTTSSTSSATNASNTYSKSSVTSQATTAGSNATNTPSSQSKYNPTSRGPSHSEVKESIVLSVTGLDIGKWDQRMEYSFKTEVARSATEYCKTNHPKCLPNNTR</sequence>
<dbReference type="InterPro" id="IPR003582">
    <property type="entry name" value="ShKT_dom"/>
</dbReference>
<dbReference type="SUPFAM" id="SSF49899">
    <property type="entry name" value="Concanavalin A-like lectins/glucanases"/>
    <property type="match status" value="1"/>
</dbReference>
<comment type="caution">
    <text evidence="2">Lacks conserved residue(s) required for the propagation of feature annotation.</text>
</comment>
<reference evidence="6" key="1">
    <citation type="journal article" date="2023" name="G3 (Bethesda)">
        <title>Whole genome assembly and annotation of the endangered Caribbean coral Acropora cervicornis.</title>
        <authorList>
            <person name="Selwyn J.D."/>
            <person name="Vollmer S.V."/>
        </authorList>
    </citation>
    <scope>NUCLEOTIDE SEQUENCE</scope>
    <source>
        <strain evidence="6">K2</strain>
    </source>
</reference>
<dbReference type="Pfam" id="PF01549">
    <property type="entry name" value="ShK"/>
    <property type="match status" value="1"/>
</dbReference>
<dbReference type="PANTHER" id="PTHR23282:SF146">
    <property type="entry name" value="RT07201P-RELATED"/>
    <property type="match status" value="1"/>
</dbReference>
<feature type="domain" description="ShKT" evidence="5">
    <location>
        <begin position="84"/>
        <end position="120"/>
    </location>
</feature>
<feature type="region of interest" description="Disordered" evidence="3">
    <location>
        <begin position="175"/>
        <end position="239"/>
    </location>
</feature>
<proteinExistence type="predicted"/>
<dbReference type="Proteomes" id="UP001249851">
    <property type="component" value="Unassembled WGS sequence"/>
</dbReference>
<dbReference type="EMBL" id="JARQWQ010000172">
    <property type="protein sequence ID" value="KAK2547676.1"/>
    <property type="molecule type" value="Genomic_DNA"/>
</dbReference>
<comment type="caution">
    <text evidence="6">The sequence shown here is derived from an EMBL/GenBank/DDBJ whole genome shotgun (WGS) entry which is preliminary data.</text>
</comment>
<evidence type="ECO:0000256" key="3">
    <source>
        <dbReference type="SAM" id="MobiDB-lite"/>
    </source>
</evidence>
<dbReference type="SMART" id="SM00254">
    <property type="entry name" value="ShKT"/>
    <property type="match status" value="1"/>
</dbReference>
<feature type="compositionally biased region" description="Polar residues" evidence="3">
    <location>
        <begin position="205"/>
        <end position="233"/>
    </location>
</feature>
<keyword evidence="7" id="KW-1185">Reference proteome</keyword>
<organism evidence="6 7">
    <name type="scientific">Acropora cervicornis</name>
    <name type="common">Staghorn coral</name>
    <dbReference type="NCBI Taxonomy" id="6130"/>
    <lineage>
        <taxon>Eukaryota</taxon>
        <taxon>Metazoa</taxon>
        <taxon>Cnidaria</taxon>
        <taxon>Anthozoa</taxon>
        <taxon>Hexacorallia</taxon>
        <taxon>Scleractinia</taxon>
        <taxon>Astrocoeniina</taxon>
        <taxon>Acroporidae</taxon>
        <taxon>Acropora</taxon>
    </lineage>
</organism>
<evidence type="ECO:0000313" key="7">
    <source>
        <dbReference type="Proteomes" id="UP001249851"/>
    </source>
</evidence>
<reference evidence="6" key="2">
    <citation type="journal article" date="2023" name="Science">
        <title>Genomic signatures of disease resistance in endangered staghorn corals.</title>
        <authorList>
            <person name="Vollmer S.V."/>
            <person name="Selwyn J.D."/>
            <person name="Despard B.A."/>
            <person name="Roesel C.L."/>
        </authorList>
    </citation>
    <scope>NUCLEOTIDE SEQUENCE</scope>
    <source>
        <strain evidence="6">K2</strain>
    </source>
</reference>
<protein>
    <submittedName>
        <fullName evidence="6">MAM and fibronectin type III domain-containing protein 1</fullName>
    </submittedName>
</protein>
<feature type="domain" description="MAM" evidence="4">
    <location>
        <begin position="18"/>
        <end position="70"/>
    </location>
</feature>
<dbReference type="PANTHER" id="PTHR23282">
    <property type="entry name" value="APICAL ENDOSOMAL GLYCOPROTEIN PRECURSOR"/>
    <property type="match status" value="1"/>
</dbReference>
<dbReference type="InterPro" id="IPR000998">
    <property type="entry name" value="MAM_dom"/>
</dbReference>
<feature type="compositionally biased region" description="Low complexity" evidence="3">
    <location>
        <begin position="175"/>
        <end position="204"/>
    </location>
</feature>
<dbReference type="PROSITE" id="PS51670">
    <property type="entry name" value="SHKT"/>
    <property type="match status" value="1"/>
</dbReference>
<evidence type="ECO:0000259" key="4">
    <source>
        <dbReference type="PROSITE" id="PS50060"/>
    </source>
</evidence>
<dbReference type="Gene3D" id="2.60.120.200">
    <property type="match status" value="1"/>
</dbReference>
<dbReference type="GO" id="GO:0016020">
    <property type="term" value="C:membrane"/>
    <property type="evidence" value="ECO:0007669"/>
    <property type="project" value="InterPro"/>
</dbReference>
<dbReference type="PROSITE" id="PS50060">
    <property type="entry name" value="MAM_2"/>
    <property type="match status" value="1"/>
</dbReference>
<dbReference type="InterPro" id="IPR051560">
    <property type="entry name" value="MAM_domain-containing"/>
</dbReference>
<dbReference type="AlphaFoldDB" id="A0AAD9PRG4"/>
<keyword evidence="1" id="KW-0800">Toxin</keyword>
<evidence type="ECO:0000256" key="1">
    <source>
        <dbReference type="ARBA" id="ARBA00022656"/>
    </source>
</evidence>
<dbReference type="GO" id="GO:0090729">
    <property type="term" value="F:toxin activity"/>
    <property type="evidence" value="ECO:0007669"/>
    <property type="project" value="UniProtKB-KW"/>
</dbReference>
<evidence type="ECO:0000313" key="6">
    <source>
        <dbReference type="EMBL" id="KAK2547676.1"/>
    </source>
</evidence>
<gene>
    <name evidence="6" type="ORF">P5673_032284</name>
</gene>
<name>A0AAD9PRG4_ACRCE</name>
<evidence type="ECO:0000259" key="5">
    <source>
        <dbReference type="PROSITE" id="PS51670"/>
    </source>
</evidence>
<accession>A0AAD9PRG4</accession>
<evidence type="ECO:0000256" key="2">
    <source>
        <dbReference type="PROSITE-ProRule" id="PRU01005"/>
    </source>
</evidence>